<dbReference type="AlphaFoldDB" id="A0A1F5G4C0"/>
<evidence type="ECO:0000313" key="2">
    <source>
        <dbReference type="Proteomes" id="UP000176628"/>
    </source>
</evidence>
<dbReference type="Proteomes" id="UP000176628">
    <property type="component" value="Unassembled WGS sequence"/>
</dbReference>
<name>A0A1F5G4C0_9BACT</name>
<organism evidence="1 2">
    <name type="scientific">Candidatus Curtissbacteria bacterium RBG_16_39_7</name>
    <dbReference type="NCBI Taxonomy" id="1797707"/>
    <lineage>
        <taxon>Bacteria</taxon>
        <taxon>Candidatus Curtissiibacteriota</taxon>
    </lineage>
</organism>
<dbReference type="EMBL" id="MFAV01000012">
    <property type="protein sequence ID" value="OGD86654.1"/>
    <property type="molecule type" value="Genomic_DNA"/>
</dbReference>
<evidence type="ECO:0000313" key="1">
    <source>
        <dbReference type="EMBL" id="OGD86654.1"/>
    </source>
</evidence>
<comment type="caution">
    <text evidence="1">The sequence shown here is derived from an EMBL/GenBank/DDBJ whole genome shotgun (WGS) entry which is preliminary data.</text>
</comment>
<proteinExistence type="predicted"/>
<gene>
    <name evidence="1" type="ORF">A2Z23_01895</name>
</gene>
<accession>A0A1F5G4C0</accession>
<protein>
    <submittedName>
        <fullName evidence="1">Uncharacterized protein</fullName>
    </submittedName>
</protein>
<sequence length="203" mass="24041">MEQSETQATSFVEIEAKPFLEKGQNFFDQEPFKVTVGQVARQTSLTEERIRHLIHFFANSMGREDEKFKKELKMKTRYTGGEIEKRHLIQLISKTLPGREKNQEALTLAVTQLDQFPLWDEYVRTQKDHYYSPDGTFLAQYEHTWFPQETYASWVTKLQKRRHALKAVGIEEVFPEKAPVRGKRSNNRRWKILRAAELVPKRR</sequence>
<reference evidence="1 2" key="1">
    <citation type="journal article" date="2016" name="Nat. Commun.">
        <title>Thousands of microbial genomes shed light on interconnected biogeochemical processes in an aquifer system.</title>
        <authorList>
            <person name="Anantharaman K."/>
            <person name="Brown C.T."/>
            <person name="Hug L.A."/>
            <person name="Sharon I."/>
            <person name="Castelle C.J."/>
            <person name="Probst A.J."/>
            <person name="Thomas B.C."/>
            <person name="Singh A."/>
            <person name="Wilkins M.J."/>
            <person name="Karaoz U."/>
            <person name="Brodie E.L."/>
            <person name="Williams K.H."/>
            <person name="Hubbard S.S."/>
            <person name="Banfield J.F."/>
        </authorList>
    </citation>
    <scope>NUCLEOTIDE SEQUENCE [LARGE SCALE GENOMIC DNA]</scope>
</reference>